<dbReference type="GO" id="GO:0016020">
    <property type="term" value="C:membrane"/>
    <property type="evidence" value="ECO:0007669"/>
    <property type="project" value="InterPro"/>
</dbReference>
<dbReference type="Ensembl" id="ENSSPUT00000018859.1">
    <property type="protein sequence ID" value="ENSSPUP00000017711.1"/>
    <property type="gene ID" value="ENSSPUG00000013684.1"/>
</dbReference>
<dbReference type="GeneTree" id="ENSGT00940000158172"/>
<reference evidence="2" key="2">
    <citation type="submission" date="2025-09" db="UniProtKB">
        <authorList>
            <consortium name="Ensembl"/>
        </authorList>
    </citation>
    <scope>IDENTIFICATION</scope>
</reference>
<accession>A0A8D0H9N4</accession>
<feature type="domain" description="ABCA1-4-like C-terminal R2 regulatory" evidence="1">
    <location>
        <begin position="2"/>
        <end position="60"/>
    </location>
</feature>
<dbReference type="PANTHER" id="PTHR19229">
    <property type="entry name" value="ATP-BINDING CASSETTE TRANSPORTER SUBFAMILY A ABCA"/>
    <property type="match status" value="1"/>
</dbReference>
<dbReference type="InterPro" id="IPR026082">
    <property type="entry name" value="ABCA"/>
</dbReference>
<dbReference type="GO" id="GO:0005770">
    <property type="term" value="C:late endosome"/>
    <property type="evidence" value="ECO:0007669"/>
    <property type="project" value="TreeGrafter"/>
</dbReference>
<evidence type="ECO:0000259" key="1">
    <source>
        <dbReference type="Pfam" id="PF23321"/>
    </source>
</evidence>
<dbReference type="AlphaFoldDB" id="A0A8D0H9N4"/>
<dbReference type="PANTHER" id="PTHR19229:SF100">
    <property type="entry name" value="CHOLESTEROL TRANSPORTER ABCA5"/>
    <property type="match status" value="1"/>
</dbReference>
<evidence type="ECO:0000313" key="2">
    <source>
        <dbReference type="Ensembl" id="ENSSPUP00000017711.1"/>
    </source>
</evidence>
<name>A0A8D0H9N4_SPHPU</name>
<proteinExistence type="predicted"/>
<organism evidence="2 3">
    <name type="scientific">Sphenodon punctatus</name>
    <name type="common">Tuatara</name>
    <name type="synonym">Hatteria punctata</name>
    <dbReference type="NCBI Taxonomy" id="8508"/>
    <lineage>
        <taxon>Eukaryota</taxon>
        <taxon>Metazoa</taxon>
        <taxon>Chordata</taxon>
        <taxon>Craniata</taxon>
        <taxon>Vertebrata</taxon>
        <taxon>Euteleostomi</taxon>
        <taxon>Lepidosauria</taxon>
        <taxon>Sphenodontia</taxon>
        <taxon>Sphenodontidae</taxon>
        <taxon>Sphenodon</taxon>
    </lineage>
</organism>
<dbReference type="Pfam" id="PF23321">
    <property type="entry name" value="R1_ABCA1"/>
    <property type="match status" value="1"/>
</dbReference>
<dbReference type="GO" id="GO:0005319">
    <property type="term" value="F:lipid transporter activity"/>
    <property type="evidence" value="ECO:0007669"/>
    <property type="project" value="TreeGrafter"/>
</dbReference>
<protein>
    <recommendedName>
        <fullName evidence="1">ABCA1-4-like C-terminal R2 regulatory domain-containing protein</fullName>
    </recommendedName>
</protein>
<reference evidence="2" key="1">
    <citation type="submission" date="2025-08" db="UniProtKB">
        <authorList>
            <consortium name="Ensembl"/>
        </authorList>
    </citation>
    <scope>IDENTIFICATION</scope>
</reference>
<dbReference type="Proteomes" id="UP000694392">
    <property type="component" value="Unplaced"/>
</dbReference>
<keyword evidence="3" id="KW-1185">Reference proteome</keyword>
<evidence type="ECO:0000313" key="3">
    <source>
        <dbReference type="Proteomes" id="UP000694392"/>
    </source>
</evidence>
<sequence>MEHLQREILHIFPNANRQESFASILAYKVPKEDVHSLAHSFSKLEEAKHAFNIEEYSFSQATLEQVFVELAKEQEEEDNGFGTLNNTLWWERSQEDRVVF</sequence>
<dbReference type="InterPro" id="IPR056264">
    <property type="entry name" value="R2_ABCA1-4-like"/>
</dbReference>
<dbReference type="GO" id="GO:0140359">
    <property type="term" value="F:ABC-type transporter activity"/>
    <property type="evidence" value="ECO:0007669"/>
    <property type="project" value="InterPro"/>
</dbReference>